<dbReference type="ESTHER" id="mobas-q1ymy0">
    <property type="family name" value="UCP037442"/>
</dbReference>
<dbReference type="OrthoDB" id="9785076at2"/>
<comment type="caution">
    <text evidence="2">The sequence shown here is derived from an EMBL/GenBank/DDBJ whole genome shotgun (WGS) entry which is preliminary data.</text>
</comment>
<dbReference type="Gene3D" id="3.40.50.1820">
    <property type="entry name" value="alpha/beta hydrolase"/>
    <property type="match status" value="1"/>
</dbReference>
<dbReference type="InterPro" id="IPR000073">
    <property type="entry name" value="AB_hydrolase_1"/>
</dbReference>
<protein>
    <recommendedName>
        <fullName evidence="1">AB hydrolase-1 domain-containing protein</fullName>
    </recommendedName>
</protein>
<reference evidence="2 3" key="1">
    <citation type="journal article" date="2008" name="Appl. Environ. Microbiol.">
        <title>Genomic insights into Mn(II) oxidation by the marine alphaproteobacterium Aurantimonas sp. strain SI85-9A1.</title>
        <authorList>
            <person name="Dick G.J."/>
            <person name="Podell S."/>
            <person name="Johnson H.A."/>
            <person name="Rivera-Espinoza Y."/>
            <person name="Bernier-Latmani R."/>
            <person name="McCarthy J.K."/>
            <person name="Torpey J.W."/>
            <person name="Clement B.G."/>
            <person name="Gaasterland T."/>
            <person name="Tebo B.M."/>
        </authorList>
    </citation>
    <scope>NUCLEOTIDE SEQUENCE [LARGE SCALE GENOMIC DNA]</scope>
    <source>
        <strain evidence="2 3">SI85-9A1</strain>
    </source>
</reference>
<dbReference type="Proteomes" id="UP000000321">
    <property type="component" value="Unassembled WGS sequence"/>
</dbReference>
<accession>Q1YMY0</accession>
<feature type="domain" description="AB hydrolase-1" evidence="1">
    <location>
        <begin position="45"/>
        <end position="255"/>
    </location>
</feature>
<organism evidence="2 3">
    <name type="scientific">Aurantimonas manganoxydans (strain ATCC BAA-1229 / DSM 21871 / SI85-9A1)</name>
    <dbReference type="NCBI Taxonomy" id="287752"/>
    <lineage>
        <taxon>Bacteria</taxon>
        <taxon>Pseudomonadati</taxon>
        <taxon>Pseudomonadota</taxon>
        <taxon>Alphaproteobacteria</taxon>
        <taxon>Hyphomicrobiales</taxon>
        <taxon>Aurantimonadaceae</taxon>
        <taxon>Aurantimonas</taxon>
    </lineage>
</organism>
<dbReference type="InterPro" id="IPR029058">
    <property type="entry name" value="AB_hydrolase_fold"/>
</dbReference>
<dbReference type="RefSeq" id="WP_009209893.1">
    <property type="nucleotide sequence ID" value="NZ_BBWP01000021.1"/>
</dbReference>
<evidence type="ECO:0000259" key="1">
    <source>
        <dbReference type="Pfam" id="PF12697"/>
    </source>
</evidence>
<keyword evidence="3" id="KW-1185">Reference proteome</keyword>
<dbReference type="BioCyc" id="AURANTIMONAS:SI859A1_02065-MONOMER"/>
<sequence>MDIAATAPASARPVAGRDLTLTTADGVTLPATLFRGERAGDGPAVLVSAAAAVERRFYRGFAQHLVDQGARGVLTYDYRGIGASARDRGAGAYRMQHWGTQDLPAALAALEAAAGPGPVVGIGHSFGGLAIGLCGLSARFDRYVMVASLNGWYGRTREPMSVFARMNLLGVPMSRLTGRIPGSIGFGTELAGPVFRDWARWCRRRDFFFGDPAVPEAARFADVRLPLLSVGIEDDPWGTPAAVGALLQRFENADLSEIWLSPRDAGGPIGHKGFFRRDMQATLWPVVTDYLLAGVEPIRPPSPA</sequence>
<dbReference type="HOGENOM" id="CLU_058232_0_1_5"/>
<dbReference type="AlphaFoldDB" id="Q1YMY0"/>
<dbReference type="EMBL" id="AAPJ01000001">
    <property type="protein sequence ID" value="EAS51251.1"/>
    <property type="molecule type" value="Genomic_DNA"/>
</dbReference>
<name>Q1YMY0_AURMS</name>
<gene>
    <name evidence="2" type="ORF">SI859A1_02065</name>
</gene>
<dbReference type="PIRSF" id="PIRSF037442">
    <property type="entry name" value="UCP037442_abhydr"/>
    <property type="match status" value="1"/>
</dbReference>
<dbReference type="SUPFAM" id="SSF53474">
    <property type="entry name" value="alpha/beta-Hydrolases"/>
    <property type="match status" value="1"/>
</dbReference>
<dbReference type="InterPro" id="IPR017208">
    <property type="entry name" value="UCP037442_abhydr"/>
</dbReference>
<proteinExistence type="predicted"/>
<dbReference type="Pfam" id="PF12697">
    <property type="entry name" value="Abhydrolase_6"/>
    <property type="match status" value="1"/>
</dbReference>
<evidence type="ECO:0000313" key="2">
    <source>
        <dbReference type="EMBL" id="EAS51251.1"/>
    </source>
</evidence>
<evidence type="ECO:0000313" key="3">
    <source>
        <dbReference type="Proteomes" id="UP000000321"/>
    </source>
</evidence>